<reference evidence="4" key="1">
    <citation type="submission" date="2021-01" db="EMBL/GenBank/DDBJ databases">
        <authorList>
            <consortium name="Aspergillus chevalieri M1 genome sequencing consortium"/>
            <person name="Kazuki M."/>
            <person name="Futagami T."/>
        </authorList>
    </citation>
    <scope>NUCLEOTIDE SEQUENCE</scope>
    <source>
        <strain evidence="4">M1</strain>
    </source>
</reference>
<proteinExistence type="predicted"/>
<accession>A0A7R7VTB6</accession>
<gene>
    <name evidence="4" type="ORF">ACHE_50937S</name>
</gene>
<dbReference type="PANTHER" id="PTHR36577:SF3">
    <property type="entry name" value="DUF521 DOMAIN PROTEIN (AFU_ORTHOLOGUE AFUA_6G00490)"/>
    <property type="match status" value="1"/>
</dbReference>
<name>A0A7R7VTB6_ASPCH</name>
<organism evidence="4 5">
    <name type="scientific">Aspergillus chevalieri</name>
    <name type="common">Eurotium chevalieri</name>
    <dbReference type="NCBI Taxonomy" id="182096"/>
    <lineage>
        <taxon>Eukaryota</taxon>
        <taxon>Fungi</taxon>
        <taxon>Dikarya</taxon>
        <taxon>Ascomycota</taxon>
        <taxon>Pezizomycotina</taxon>
        <taxon>Eurotiomycetes</taxon>
        <taxon>Eurotiomycetidae</taxon>
        <taxon>Eurotiales</taxon>
        <taxon>Aspergillaceae</taxon>
        <taxon>Aspergillus</taxon>
        <taxon>Aspergillus subgen. Aspergillus</taxon>
    </lineage>
</organism>
<dbReference type="PANTHER" id="PTHR36577">
    <property type="entry name" value="DUF521 DOMAIN PROTEIN (AFU_ORTHOLOGUE AFUA_6G00490)"/>
    <property type="match status" value="1"/>
</dbReference>
<keyword evidence="5" id="KW-1185">Reference proteome</keyword>
<evidence type="ECO:0000256" key="1">
    <source>
        <dbReference type="ARBA" id="ARBA00023004"/>
    </source>
</evidence>
<dbReference type="AlphaFoldDB" id="A0A7R7VTB6"/>
<dbReference type="RefSeq" id="XP_043138261.1">
    <property type="nucleotide sequence ID" value="XM_043280709.1"/>
</dbReference>
<dbReference type="Pfam" id="PF04412">
    <property type="entry name" value="AcnX"/>
    <property type="match status" value="1"/>
</dbReference>
<dbReference type="Proteomes" id="UP000637239">
    <property type="component" value="Chromosome 5"/>
</dbReference>
<evidence type="ECO:0000259" key="3">
    <source>
        <dbReference type="Pfam" id="PF04412"/>
    </source>
</evidence>
<evidence type="ECO:0000256" key="2">
    <source>
        <dbReference type="ARBA" id="ARBA00023239"/>
    </source>
</evidence>
<dbReference type="EMBL" id="AP024420">
    <property type="protein sequence ID" value="BCR89739.1"/>
    <property type="molecule type" value="Genomic_DNA"/>
</dbReference>
<keyword evidence="1" id="KW-0408">Iron</keyword>
<evidence type="ECO:0000313" key="5">
    <source>
        <dbReference type="Proteomes" id="UP000637239"/>
    </source>
</evidence>
<dbReference type="GeneID" id="66984097"/>
<dbReference type="KEGG" id="ache:ACHE_50937S"/>
<evidence type="ECO:0000313" key="4">
    <source>
        <dbReference type="EMBL" id="BCR89739.1"/>
    </source>
</evidence>
<reference evidence="4" key="2">
    <citation type="submission" date="2021-02" db="EMBL/GenBank/DDBJ databases">
        <title>Aspergillus chevalieri M1 genome sequence.</title>
        <authorList>
            <person name="Kadooka C."/>
            <person name="Mori K."/>
            <person name="Futagami T."/>
        </authorList>
    </citation>
    <scope>NUCLEOTIDE SEQUENCE</scope>
    <source>
        <strain evidence="4">M1</strain>
    </source>
</reference>
<dbReference type="InterPro" id="IPR007506">
    <property type="entry name" value="PMDh-L-like_dom"/>
</dbReference>
<protein>
    <recommendedName>
        <fullName evidence="3">Phosphomevalonate dehydratase large subunit-like domain-containing protein</fullName>
    </recommendedName>
</protein>
<sequence>MLEALTALTGRAPKAGAYVDENRFASIWLRVTPPEAADDSFWPILGYTLGALANIRIPVITGLEKLKPNKDGFKAFSAAFATSSSAPMFHMVNLTPEAPTLEAVCPKGIVLEAIDVDWKALDAIWDEFNHGSEP</sequence>
<keyword evidence="2" id="KW-0456">Lyase</keyword>
<dbReference type="GO" id="GO:0016829">
    <property type="term" value="F:lyase activity"/>
    <property type="evidence" value="ECO:0007669"/>
    <property type="project" value="UniProtKB-KW"/>
</dbReference>
<feature type="domain" description="Phosphomevalonate dehydratase large subunit-like" evidence="3">
    <location>
        <begin position="3"/>
        <end position="129"/>
    </location>
</feature>